<proteinExistence type="predicted"/>
<evidence type="ECO:0000313" key="2">
    <source>
        <dbReference type="Proteomes" id="UP000562929"/>
    </source>
</evidence>
<dbReference type="Proteomes" id="UP000562929">
    <property type="component" value="Unassembled WGS sequence"/>
</dbReference>
<keyword evidence="2" id="KW-1185">Reference proteome</keyword>
<protein>
    <submittedName>
        <fullName evidence="1">Uncharacterized protein</fullName>
    </submittedName>
</protein>
<dbReference type="EMBL" id="JAACLJ010000003">
    <property type="protein sequence ID" value="KAF4589634.1"/>
    <property type="molecule type" value="Genomic_DNA"/>
</dbReference>
<reference evidence="1 2" key="1">
    <citation type="journal article" date="2020" name="G3 (Bethesda)">
        <title>Genetic Underpinnings of Host Manipulation by Ophiocordyceps as Revealed by Comparative Transcriptomics.</title>
        <authorList>
            <person name="Will I."/>
            <person name="Das B."/>
            <person name="Trinh T."/>
            <person name="Brachmann A."/>
            <person name="Ohm R.A."/>
            <person name="de Bekker C."/>
        </authorList>
    </citation>
    <scope>NUCLEOTIDE SEQUENCE [LARGE SCALE GENOMIC DNA]</scope>
    <source>
        <strain evidence="1 2">EC05</strain>
    </source>
</reference>
<name>A0A8H4VEB9_9HYPO</name>
<dbReference type="AlphaFoldDB" id="A0A8H4VEB9"/>
<comment type="caution">
    <text evidence="1">The sequence shown here is derived from an EMBL/GenBank/DDBJ whole genome shotgun (WGS) entry which is preliminary data.</text>
</comment>
<gene>
    <name evidence="1" type="ORF">GQ602_003523</name>
</gene>
<sequence>MKLLAANHVRMMRFDARMLIRLRSHVSGLHMFDDSFICRLDSLAFLANLWKTAFLDQSKMLLDAHPPKTNACSPLQDAYRCETHAFGIGRGYNPYQCRLLAPSAGGPAAALRASEYNG</sequence>
<accession>A0A8H4VEB9</accession>
<organism evidence="1 2">
    <name type="scientific">Ophiocordyceps camponoti-floridani</name>
    <dbReference type="NCBI Taxonomy" id="2030778"/>
    <lineage>
        <taxon>Eukaryota</taxon>
        <taxon>Fungi</taxon>
        <taxon>Dikarya</taxon>
        <taxon>Ascomycota</taxon>
        <taxon>Pezizomycotina</taxon>
        <taxon>Sordariomycetes</taxon>
        <taxon>Hypocreomycetidae</taxon>
        <taxon>Hypocreales</taxon>
        <taxon>Ophiocordycipitaceae</taxon>
        <taxon>Ophiocordyceps</taxon>
    </lineage>
</organism>
<evidence type="ECO:0000313" key="1">
    <source>
        <dbReference type="EMBL" id="KAF4589634.1"/>
    </source>
</evidence>